<protein>
    <submittedName>
        <fullName evidence="1">Uncharacterized protein</fullName>
    </submittedName>
</protein>
<proteinExistence type="predicted"/>
<name>V4ZFA1_TOXGV</name>
<dbReference type="PaxDb" id="5811-TGME49_025520"/>
<dbReference type="VEuPathDB" id="ToxoDB:TGVEG_225520"/>
<dbReference type="EMBL" id="AAYL02000132">
    <property type="protein sequence ID" value="ESS32531.1"/>
    <property type="molecule type" value="Genomic_DNA"/>
</dbReference>
<evidence type="ECO:0000313" key="1">
    <source>
        <dbReference type="EMBL" id="ESS32531.1"/>
    </source>
</evidence>
<gene>
    <name evidence="1" type="ORF">TGVEG_225520</name>
</gene>
<sequence>MMYFLSPCLPCSKETPISLASLGDFFFRVHARFALFVRIDIIWVGLAGDILRRVMMKLETPQDNTDRRVLKRKKMEGIMAFSRPNQLRLQLHSWSPCMHICVHAASGKQPLKKRRNGSFSSPISLQDSFCFLFLFTRWLWDSILSSTSPRMVTNSLSNAARVATRSDKQHFPKHVMPRNHCFALACLSVFGCVRQICCFVSATLLPSFQTWTGNVFALALPCLLGELRSSRHFDGGLCRGCPSVIFHLSLVLFFKSHKKLSVKSAFARGSLGTTKDRPYAFDPRVHVWAETPVCQASARRGIERTVSI</sequence>
<accession>V4ZFA1</accession>
<evidence type="ECO:0000313" key="2">
    <source>
        <dbReference type="Proteomes" id="UP000002226"/>
    </source>
</evidence>
<dbReference type="Proteomes" id="UP000002226">
    <property type="component" value="Unassembled WGS sequence"/>
</dbReference>
<comment type="caution">
    <text evidence="1">The sequence shown here is derived from an EMBL/GenBank/DDBJ whole genome shotgun (WGS) entry which is preliminary data.</text>
</comment>
<reference evidence="1" key="1">
    <citation type="submission" date="2007-03" db="EMBL/GenBank/DDBJ databases">
        <authorList>
            <person name="Paulsen I."/>
        </authorList>
    </citation>
    <scope>NUCLEOTIDE SEQUENCE</scope>
    <source>
        <strain evidence="1">VEG</strain>
    </source>
</reference>
<keyword evidence="2" id="KW-1185">Reference proteome</keyword>
<organism evidence="1 2">
    <name type="scientific">Toxoplasma gondii (strain ATCC 50861 / VEG)</name>
    <dbReference type="NCBI Taxonomy" id="432359"/>
    <lineage>
        <taxon>Eukaryota</taxon>
        <taxon>Sar</taxon>
        <taxon>Alveolata</taxon>
        <taxon>Apicomplexa</taxon>
        <taxon>Conoidasida</taxon>
        <taxon>Coccidia</taxon>
        <taxon>Eucoccidiorida</taxon>
        <taxon>Eimeriorina</taxon>
        <taxon>Sarcocystidae</taxon>
        <taxon>Toxoplasma</taxon>
    </lineage>
</organism>
<dbReference type="AlphaFoldDB" id="V4ZFA1"/>